<dbReference type="Pfam" id="PF07690">
    <property type="entry name" value="MFS_1"/>
    <property type="match status" value="1"/>
</dbReference>
<organism evidence="9 10">
    <name type="scientific">Brassicogethes aeneus</name>
    <name type="common">Rape pollen beetle</name>
    <name type="synonym">Meligethes aeneus</name>
    <dbReference type="NCBI Taxonomy" id="1431903"/>
    <lineage>
        <taxon>Eukaryota</taxon>
        <taxon>Metazoa</taxon>
        <taxon>Ecdysozoa</taxon>
        <taxon>Arthropoda</taxon>
        <taxon>Hexapoda</taxon>
        <taxon>Insecta</taxon>
        <taxon>Pterygota</taxon>
        <taxon>Neoptera</taxon>
        <taxon>Endopterygota</taxon>
        <taxon>Coleoptera</taxon>
        <taxon>Polyphaga</taxon>
        <taxon>Cucujiformia</taxon>
        <taxon>Nitidulidae</taxon>
        <taxon>Meligethinae</taxon>
        <taxon>Brassicogethes</taxon>
    </lineage>
</organism>
<keyword evidence="3 7" id="KW-0812">Transmembrane</keyword>
<evidence type="ECO:0000256" key="7">
    <source>
        <dbReference type="SAM" id="Phobius"/>
    </source>
</evidence>
<dbReference type="PANTHER" id="PTHR23505">
    <property type="entry name" value="SPINSTER"/>
    <property type="match status" value="1"/>
</dbReference>
<dbReference type="GO" id="GO:0016020">
    <property type="term" value="C:membrane"/>
    <property type="evidence" value="ECO:0007669"/>
    <property type="project" value="UniProtKB-SubCell"/>
</dbReference>
<gene>
    <name evidence="9" type="ORF">MELIAE_LOCUS9476</name>
</gene>
<dbReference type="Proteomes" id="UP001154078">
    <property type="component" value="Chromosome 6"/>
</dbReference>
<dbReference type="EMBL" id="OV121137">
    <property type="protein sequence ID" value="CAH0559376.1"/>
    <property type="molecule type" value="Genomic_DNA"/>
</dbReference>
<dbReference type="SUPFAM" id="SSF103473">
    <property type="entry name" value="MFS general substrate transporter"/>
    <property type="match status" value="1"/>
</dbReference>
<name>A0A9P0FKV4_BRAAE</name>
<dbReference type="Gene3D" id="1.20.1250.20">
    <property type="entry name" value="MFS general substrate transporter like domains"/>
    <property type="match status" value="1"/>
</dbReference>
<comment type="subcellular location">
    <subcellularLocation>
        <location evidence="1">Membrane</location>
        <topology evidence="1">Multi-pass membrane protein</topology>
    </subcellularLocation>
</comment>
<feature type="transmembrane region" description="Helical" evidence="7">
    <location>
        <begin position="168"/>
        <end position="187"/>
    </location>
</feature>
<evidence type="ECO:0000256" key="3">
    <source>
        <dbReference type="ARBA" id="ARBA00022692"/>
    </source>
</evidence>
<dbReference type="PANTHER" id="PTHR23505:SF79">
    <property type="entry name" value="PROTEIN SPINSTER"/>
    <property type="match status" value="1"/>
</dbReference>
<feature type="transmembrane region" description="Helical" evidence="7">
    <location>
        <begin position="259"/>
        <end position="283"/>
    </location>
</feature>
<evidence type="ECO:0000313" key="9">
    <source>
        <dbReference type="EMBL" id="CAH0559376.1"/>
    </source>
</evidence>
<keyword evidence="10" id="KW-1185">Reference proteome</keyword>
<protein>
    <recommendedName>
        <fullName evidence="8">Major facilitator superfamily (MFS) profile domain-containing protein</fullName>
    </recommendedName>
</protein>
<feature type="transmembrane region" description="Helical" evidence="7">
    <location>
        <begin position="295"/>
        <end position="316"/>
    </location>
</feature>
<feature type="transmembrane region" description="Helical" evidence="7">
    <location>
        <begin position="135"/>
        <end position="156"/>
    </location>
</feature>
<feature type="transmembrane region" description="Helical" evidence="7">
    <location>
        <begin position="218"/>
        <end position="239"/>
    </location>
</feature>
<evidence type="ECO:0000256" key="2">
    <source>
        <dbReference type="ARBA" id="ARBA00022448"/>
    </source>
</evidence>
<keyword evidence="5 7" id="KW-0472">Membrane</keyword>
<evidence type="ECO:0000256" key="1">
    <source>
        <dbReference type="ARBA" id="ARBA00004141"/>
    </source>
</evidence>
<dbReference type="GO" id="GO:0022857">
    <property type="term" value="F:transmembrane transporter activity"/>
    <property type="evidence" value="ECO:0007669"/>
    <property type="project" value="InterPro"/>
</dbReference>
<proteinExistence type="inferred from homology"/>
<dbReference type="InterPro" id="IPR044770">
    <property type="entry name" value="MFS_spinster-like"/>
</dbReference>
<evidence type="ECO:0000256" key="4">
    <source>
        <dbReference type="ARBA" id="ARBA00022989"/>
    </source>
</evidence>
<feature type="transmembrane region" description="Helical" evidence="7">
    <location>
        <begin position="12"/>
        <end position="30"/>
    </location>
</feature>
<comment type="similarity">
    <text evidence="6">Belongs to the major facilitator superfamily. Spinster (TC 2.A.1.49) family.</text>
</comment>
<dbReference type="InterPro" id="IPR020846">
    <property type="entry name" value="MFS_dom"/>
</dbReference>
<reference evidence="9" key="1">
    <citation type="submission" date="2021-12" db="EMBL/GenBank/DDBJ databases">
        <authorList>
            <person name="King R."/>
        </authorList>
    </citation>
    <scope>NUCLEOTIDE SEQUENCE</scope>
</reference>
<dbReference type="OrthoDB" id="6770063at2759"/>
<feature type="domain" description="Major facilitator superfamily (MFS) profile" evidence="8">
    <location>
        <begin position="12"/>
        <end position="426"/>
    </location>
</feature>
<dbReference type="InterPro" id="IPR036259">
    <property type="entry name" value="MFS_trans_sf"/>
</dbReference>
<dbReference type="AlphaFoldDB" id="A0A9P0FKV4"/>
<keyword evidence="2" id="KW-0813">Transport</keyword>
<feature type="transmembrane region" description="Helical" evidence="7">
    <location>
        <begin position="328"/>
        <end position="350"/>
    </location>
</feature>
<feature type="transmembrane region" description="Helical" evidence="7">
    <location>
        <begin position="103"/>
        <end position="123"/>
    </location>
</feature>
<dbReference type="InterPro" id="IPR011701">
    <property type="entry name" value="MFS"/>
</dbReference>
<dbReference type="PROSITE" id="PS50850">
    <property type="entry name" value="MFS"/>
    <property type="match status" value="1"/>
</dbReference>
<evidence type="ECO:0000313" key="10">
    <source>
        <dbReference type="Proteomes" id="UP001154078"/>
    </source>
</evidence>
<feature type="transmembrane region" description="Helical" evidence="7">
    <location>
        <begin position="78"/>
        <end position="97"/>
    </location>
</feature>
<accession>A0A9P0FKV4</accession>
<dbReference type="CDD" id="cd17328">
    <property type="entry name" value="MFS_spinster_like"/>
    <property type="match status" value="1"/>
</dbReference>
<evidence type="ECO:0000256" key="6">
    <source>
        <dbReference type="ARBA" id="ARBA00024338"/>
    </source>
</evidence>
<evidence type="ECO:0000259" key="8">
    <source>
        <dbReference type="PROSITE" id="PS50850"/>
    </source>
</evidence>
<feature type="transmembrane region" description="Helical" evidence="7">
    <location>
        <begin position="50"/>
        <end position="69"/>
    </location>
</feature>
<sequence length="426" mass="47362">MSAKKARCRLYPITIISITNLFVYMNRVAITGVLNEIQQQFLLSESGVGLLQTLYIVAMIIGGPIFGYFGDRYDRRKVIIIATILWIVASLWASFIYDLVEVFFLLRALAGAGDAGFLAIAPAMISDYYKPEERYIMLTIYYLAFPFGAGLGYMVGAEIAILLKNWRWAVRIVPCIGVLSVFMLFFLRKCPRGASEGSNFKISAWKQDVKAIITNKTYLMTVAAFTCVTFIGGASGWWAPKVLTMGLNLQKDEYDSSTPSLLIFGVVVVSSGIIGVTLGYGLSKWLNKKYDRADPLICGIGMFISAPLMGLTFYTAPYSTTCCYLLGFVGFTAVNLQPAIVSNIIISVMLPTRRAQAHGILLFLCHALGDCGSPYFFGLTTDLFRPLFEKNGQRTTRTHYMGFLCSISLPKIGRNNDRKWPNLPKR</sequence>
<evidence type="ECO:0000256" key="5">
    <source>
        <dbReference type="ARBA" id="ARBA00023136"/>
    </source>
</evidence>
<keyword evidence="4 7" id="KW-1133">Transmembrane helix</keyword>